<dbReference type="AlphaFoldDB" id="A0A182JH50"/>
<organism evidence="2">
    <name type="scientific">Anopheles atroparvus</name>
    <name type="common">European mosquito</name>
    <dbReference type="NCBI Taxonomy" id="41427"/>
    <lineage>
        <taxon>Eukaryota</taxon>
        <taxon>Metazoa</taxon>
        <taxon>Ecdysozoa</taxon>
        <taxon>Arthropoda</taxon>
        <taxon>Hexapoda</taxon>
        <taxon>Insecta</taxon>
        <taxon>Pterygota</taxon>
        <taxon>Neoptera</taxon>
        <taxon>Endopterygota</taxon>
        <taxon>Diptera</taxon>
        <taxon>Nematocera</taxon>
        <taxon>Culicoidea</taxon>
        <taxon>Culicidae</taxon>
        <taxon>Anophelinae</taxon>
        <taxon>Anopheles</taxon>
    </lineage>
</organism>
<feature type="compositionally biased region" description="Basic and acidic residues" evidence="1">
    <location>
        <begin position="173"/>
        <end position="185"/>
    </location>
</feature>
<accession>A0A182JH50</accession>
<evidence type="ECO:0000256" key="1">
    <source>
        <dbReference type="SAM" id="MobiDB-lite"/>
    </source>
</evidence>
<dbReference type="VEuPathDB" id="VectorBase:AATE017993"/>
<dbReference type="EnsemblMetazoa" id="AATE017993-RA">
    <property type="protein sequence ID" value="AATE017993-PA.1"/>
    <property type="gene ID" value="AATE017993"/>
</dbReference>
<reference evidence="2" key="1">
    <citation type="submission" date="2022-08" db="UniProtKB">
        <authorList>
            <consortium name="EnsemblMetazoa"/>
        </authorList>
    </citation>
    <scope>IDENTIFICATION</scope>
    <source>
        <strain evidence="2">EBRO</strain>
    </source>
</reference>
<protein>
    <submittedName>
        <fullName evidence="2">Uncharacterized protein</fullName>
    </submittedName>
</protein>
<feature type="compositionally biased region" description="Basic and acidic residues" evidence="1">
    <location>
        <begin position="36"/>
        <end position="52"/>
    </location>
</feature>
<evidence type="ECO:0000313" key="2">
    <source>
        <dbReference type="EnsemblMetazoa" id="AATE017993-PA.1"/>
    </source>
</evidence>
<name>A0A182JH50_ANOAO</name>
<proteinExistence type="predicted"/>
<feature type="region of interest" description="Disordered" evidence="1">
    <location>
        <begin position="166"/>
        <end position="185"/>
    </location>
</feature>
<feature type="region of interest" description="Disordered" evidence="1">
    <location>
        <begin position="33"/>
        <end position="52"/>
    </location>
</feature>
<sequence>MAHPPFAQMGVMRVACADEPRACVVSFTEPHAGEAGGREANSRHMRRGEHLRNRDGVLRNGQSNLGHGSNVVGNRYNALHHLVTAQWLPADDGVESVVLIGGVVDHAAVSVGIDQSVLALDVISVALFLLTLDIASVLVVDGVRELVLGRSLQLDLLHQGRQECGLSHTNHGQGEDQLWKNKAAE</sequence>